<keyword evidence="2" id="KW-0255">Endonuclease</keyword>
<evidence type="ECO:0000256" key="4">
    <source>
        <dbReference type="RuleBase" id="RU004328"/>
    </source>
</evidence>
<proteinExistence type="inferred from homology"/>
<dbReference type="GO" id="GO:0003723">
    <property type="term" value="F:RNA binding"/>
    <property type="evidence" value="ECO:0007669"/>
    <property type="project" value="InterPro"/>
</dbReference>
<evidence type="ECO:0000256" key="2">
    <source>
        <dbReference type="ARBA" id="ARBA00022759"/>
    </source>
</evidence>
<dbReference type="PANTHER" id="PTHR11240">
    <property type="entry name" value="RIBONUCLEASE T2"/>
    <property type="match status" value="1"/>
</dbReference>
<evidence type="ECO:0000256" key="3">
    <source>
        <dbReference type="ARBA" id="ARBA00023239"/>
    </source>
</evidence>
<accession>A0A0V0GYQ9</accession>
<keyword evidence="3" id="KW-0456">Lyase</keyword>
<dbReference type="GO" id="GO:0006401">
    <property type="term" value="P:RNA catabolic process"/>
    <property type="evidence" value="ECO:0007669"/>
    <property type="project" value="TreeGrafter"/>
</dbReference>
<dbReference type="Gene3D" id="3.90.730.10">
    <property type="entry name" value="Ribonuclease T2-like"/>
    <property type="match status" value="1"/>
</dbReference>
<dbReference type="InterPro" id="IPR036430">
    <property type="entry name" value="RNase_T2-like_sf"/>
</dbReference>
<comment type="similarity">
    <text evidence="1 4">Belongs to the RNase T2 family.</text>
</comment>
<dbReference type="InterPro" id="IPR001568">
    <property type="entry name" value="RNase_T2-like"/>
</dbReference>
<keyword evidence="2" id="KW-0378">Hydrolase</keyword>
<dbReference type="AlphaFoldDB" id="A0A0V0GYQ9"/>
<dbReference type="EMBL" id="GEDG01028288">
    <property type="protein sequence ID" value="JAP13285.1"/>
    <property type="molecule type" value="Transcribed_RNA"/>
</dbReference>
<name>A0A0V0GYQ9_SOLCH</name>
<keyword evidence="2" id="KW-0540">Nuclease</keyword>
<organism evidence="5">
    <name type="scientific">Solanum chacoense</name>
    <name type="common">Chaco potato</name>
    <dbReference type="NCBI Taxonomy" id="4108"/>
    <lineage>
        <taxon>Eukaryota</taxon>
        <taxon>Viridiplantae</taxon>
        <taxon>Streptophyta</taxon>
        <taxon>Embryophyta</taxon>
        <taxon>Tracheophyta</taxon>
        <taxon>Spermatophyta</taxon>
        <taxon>Magnoliopsida</taxon>
        <taxon>eudicotyledons</taxon>
        <taxon>Gunneridae</taxon>
        <taxon>Pentapetalae</taxon>
        <taxon>asterids</taxon>
        <taxon>lamiids</taxon>
        <taxon>Solanales</taxon>
        <taxon>Solanaceae</taxon>
        <taxon>Solanoideae</taxon>
        <taxon>Solaneae</taxon>
        <taxon>Solanum</taxon>
    </lineage>
</organism>
<dbReference type="PANTHER" id="PTHR11240:SF60">
    <property type="entry name" value="RIBONUCLEASE T2"/>
    <property type="match status" value="1"/>
</dbReference>
<sequence>MINQLNSFWPSLTNQDPKALWKDAWNTYGTCTIQKFKTPTQYFNRASRLVKEIGDLLQSHLINSNGIVPCDSATYNNVEILNSIKQVSKIRMCLLLAKTLIQLMLI</sequence>
<dbReference type="Pfam" id="PF00445">
    <property type="entry name" value="Ribonuclease_T2"/>
    <property type="match status" value="1"/>
</dbReference>
<evidence type="ECO:0000313" key="5">
    <source>
        <dbReference type="EMBL" id="JAP13285.1"/>
    </source>
</evidence>
<evidence type="ECO:0000256" key="1">
    <source>
        <dbReference type="ARBA" id="ARBA00007469"/>
    </source>
</evidence>
<protein>
    <submittedName>
        <fullName evidence="5">Putative ovule protein</fullName>
    </submittedName>
</protein>
<reference evidence="5" key="1">
    <citation type="submission" date="2015-12" db="EMBL/GenBank/DDBJ databases">
        <title>Gene expression during late stages of embryo sac development: a critical building block for successful pollen-pistil interactions.</title>
        <authorList>
            <person name="Liu Y."/>
            <person name="Joly V."/>
            <person name="Sabar M."/>
            <person name="Matton D.P."/>
        </authorList>
    </citation>
    <scope>NUCLEOTIDE SEQUENCE</scope>
</reference>
<dbReference type="GO" id="GO:0005576">
    <property type="term" value="C:extracellular region"/>
    <property type="evidence" value="ECO:0007669"/>
    <property type="project" value="TreeGrafter"/>
</dbReference>
<dbReference type="SUPFAM" id="SSF55895">
    <property type="entry name" value="Ribonuclease Rh-like"/>
    <property type="match status" value="1"/>
</dbReference>
<dbReference type="GO" id="GO:0033897">
    <property type="term" value="F:ribonuclease T2 activity"/>
    <property type="evidence" value="ECO:0007669"/>
    <property type="project" value="InterPro"/>
</dbReference>